<evidence type="ECO:0000259" key="8">
    <source>
        <dbReference type="Pfam" id="PF23559"/>
    </source>
</evidence>
<reference evidence="10" key="2">
    <citation type="submission" date="2025-08" db="UniProtKB">
        <authorList>
            <consortium name="RefSeq"/>
        </authorList>
    </citation>
    <scope>IDENTIFICATION</scope>
    <source>
        <tissue evidence="10">Leaf</tissue>
    </source>
</reference>
<dbReference type="PANTHER" id="PTHR23155:SF1045">
    <property type="entry name" value="OS12G0204800 PROTEIN"/>
    <property type="match status" value="1"/>
</dbReference>
<evidence type="ECO:0000313" key="9">
    <source>
        <dbReference type="Proteomes" id="UP000515123"/>
    </source>
</evidence>
<dbReference type="InterPro" id="IPR041118">
    <property type="entry name" value="Rx_N"/>
</dbReference>
<dbReference type="SUPFAM" id="SSF52540">
    <property type="entry name" value="P-loop containing nucleoside triphosphate hydrolases"/>
    <property type="match status" value="1"/>
</dbReference>
<dbReference type="InterPro" id="IPR042197">
    <property type="entry name" value="Apaf_helical"/>
</dbReference>
<dbReference type="InterPro" id="IPR044974">
    <property type="entry name" value="Disease_R_plants"/>
</dbReference>
<evidence type="ECO:0000256" key="4">
    <source>
        <dbReference type="ARBA" id="ARBA00022741"/>
    </source>
</evidence>
<keyword evidence="4" id="KW-0547">Nucleotide-binding</keyword>
<evidence type="ECO:0000256" key="3">
    <source>
        <dbReference type="ARBA" id="ARBA00022737"/>
    </source>
</evidence>
<accession>A0A6P5FTL6</accession>
<reference evidence="9" key="1">
    <citation type="journal article" date="2015" name="Nat. Genet.">
        <title>The pineapple genome and the evolution of CAM photosynthesis.</title>
        <authorList>
            <person name="Ming R."/>
            <person name="VanBuren R."/>
            <person name="Wai C.M."/>
            <person name="Tang H."/>
            <person name="Schatz M.C."/>
            <person name="Bowers J.E."/>
            <person name="Lyons E."/>
            <person name="Wang M.L."/>
            <person name="Chen J."/>
            <person name="Biggers E."/>
            <person name="Zhang J."/>
            <person name="Huang L."/>
            <person name="Zhang L."/>
            <person name="Miao W."/>
            <person name="Zhang J."/>
            <person name="Ye Z."/>
            <person name="Miao C."/>
            <person name="Lin Z."/>
            <person name="Wang H."/>
            <person name="Zhou H."/>
            <person name="Yim W.C."/>
            <person name="Priest H.D."/>
            <person name="Zheng C."/>
            <person name="Woodhouse M."/>
            <person name="Edger P.P."/>
            <person name="Guyot R."/>
            <person name="Guo H.B."/>
            <person name="Guo H."/>
            <person name="Zheng G."/>
            <person name="Singh R."/>
            <person name="Sharma A."/>
            <person name="Min X."/>
            <person name="Zheng Y."/>
            <person name="Lee H."/>
            <person name="Gurtowski J."/>
            <person name="Sedlazeck F.J."/>
            <person name="Harkess A."/>
            <person name="McKain M.R."/>
            <person name="Liao Z."/>
            <person name="Fang J."/>
            <person name="Liu J."/>
            <person name="Zhang X."/>
            <person name="Zhang Q."/>
            <person name="Hu W."/>
            <person name="Qin Y."/>
            <person name="Wang K."/>
            <person name="Chen L.Y."/>
            <person name="Shirley N."/>
            <person name="Lin Y.R."/>
            <person name="Liu L.Y."/>
            <person name="Hernandez A.G."/>
            <person name="Wright C.L."/>
            <person name="Bulone V."/>
            <person name="Tuskan G.A."/>
            <person name="Heath K."/>
            <person name="Zee F."/>
            <person name="Moore P.H."/>
            <person name="Sunkar R."/>
            <person name="Leebens-Mack J.H."/>
            <person name="Mockler T."/>
            <person name="Bennetzen J.L."/>
            <person name="Freeling M."/>
            <person name="Sankoff D."/>
            <person name="Paterson A.H."/>
            <person name="Zhu X."/>
            <person name="Yang X."/>
            <person name="Smith J.A."/>
            <person name="Cushman J.C."/>
            <person name="Paull R.E."/>
            <person name="Yu Q."/>
        </authorList>
    </citation>
    <scope>NUCLEOTIDE SEQUENCE [LARGE SCALE GENOMIC DNA]</scope>
    <source>
        <strain evidence="9">cv. F153</strain>
    </source>
</reference>
<dbReference type="OrthoDB" id="6161812at2759"/>
<gene>
    <name evidence="10" type="primary">LOC109717790</name>
</gene>
<feature type="domain" description="NB-ARC" evidence="6">
    <location>
        <begin position="193"/>
        <end position="365"/>
    </location>
</feature>
<keyword evidence="5" id="KW-0611">Plant defense</keyword>
<dbReference type="Pfam" id="PF23559">
    <property type="entry name" value="WHD_DRP"/>
    <property type="match status" value="1"/>
</dbReference>
<sequence length="670" mass="76123">MALTFIAGSLASAIIGKLVDTCFSYIKSYPGLRGVRDELKRLDQALPQIQTVLTAVEEAASIAEQNEALDTWLWQLRDAVENAEDVLDELDYYELKKTIKDQDDEVRGILSKYKKKFDLFVNRKFSNDTPNRLGEAVKELDRVVAGMEPLVQLVTGLYGPSVKRQKLEEIKNARETSSLLTESEVLGRDEERDLIVEWLIKPGDADVDVSAFTIVGMGGLGKTTLAQLVNCDERVREYFDPIMWVCVSQDFDAAAITRKMLEGASSGSLGDKSLNALHEIVKQKLTSKRFLLILDDVWNDDKMMEWEKLGAPLKFGLRGSKILLTTRMGSVADMAAKVMKCKLESLNLNELEESDYMSLFNKNAFLNVNPDDYKNLQPIGQHIAKKLGGCPLAIKVMGGMLNSCMDYEYWKKILEENIMKLQQGKDGIMTILRLSYNHLPTNLQLCFRYCSLFPQDHMFKRKKLINMWIGSGLIPQSICDRQRLEDIENEYLNLLTRKSYFTCETNDNLVKITKEYFMHDLLHDLAQSVSLGECKRIGGDVAGNIIPKTIRHIHVEMINLLSIREISNLKNVRTLVISVREDNEHNADHALEFLEVIKGFKKLRLLILDVNFDPYKLPDALSSLIHLRYLSLSLGKVVNESIEYDGLTNLVNLRSLDVPHQVIENIPYIS</sequence>
<keyword evidence="9" id="KW-1185">Reference proteome</keyword>
<feature type="domain" description="Disease resistance N-terminal" evidence="7">
    <location>
        <begin position="16"/>
        <end position="98"/>
    </location>
</feature>
<evidence type="ECO:0000256" key="1">
    <source>
        <dbReference type="ARBA" id="ARBA00008894"/>
    </source>
</evidence>
<feature type="domain" description="Disease resistance protein winged helix" evidence="8">
    <location>
        <begin position="452"/>
        <end position="526"/>
    </location>
</feature>
<dbReference type="GO" id="GO:0098542">
    <property type="term" value="P:defense response to other organism"/>
    <property type="evidence" value="ECO:0007669"/>
    <property type="project" value="TreeGrafter"/>
</dbReference>
<proteinExistence type="inferred from homology"/>
<dbReference type="InterPro" id="IPR058922">
    <property type="entry name" value="WHD_DRP"/>
</dbReference>
<name>A0A6P5FTL6_ANACO</name>
<keyword evidence="2" id="KW-0433">Leucine-rich repeat</keyword>
<dbReference type="Gene3D" id="1.20.5.4130">
    <property type="match status" value="1"/>
</dbReference>
<dbReference type="InterPro" id="IPR002182">
    <property type="entry name" value="NB-ARC"/>
</dbReference>
<evidence type="ECO:0000256" key="5">
    <source>
        <dbReference type="ARBA" id="ARBA00022821"/>
    </source>
</evidence>
<dbReference type="InterPro" id="IPR032675">
    <property type="entry name" value="LRR_dom_sf"/>
</dbReference>
<dbReference type="Pfam" id="PF00931">
    <property type="entry name" value="NB-ARC"/>
    <property type="match status" value="1"/>
</dbReference>
<dbReference type="Proteomes" id="UP000515123">
    <property type="component" value="Linkage group 11"/>
</dbReference>
<dbReference type="PANTHER" id="PTHR23155">
    <property type="entry name" value="DISEASE RESISTANCE PROTEIN RP"/>
    <property type="match status" value="1"/>
</dbReference>
<keyword evidence="3" id="KW-0677">Repeat</keyword>
<evidence type="ECO:0000313" key="10">
    <source>
        <dbReference type="RefSeq" id="XP_020099299.1"/>
    </source>
</evidence>
<dbReference type="InterPro" id="IPR027417">
    <property type="entry name" value="P-loop_NTPase"/>
</dbReference>
<dbReference type="Gene3D" id="1.10.8.430">
    <property type="entry name" value="Helical domain of apoptotic protease-activating factors"/>
    <property type="match status" value="1"/>
</dbReference>
<dbReference type="GeneID" id="109717790"/>
<evidence type="ECO:0000256" key="2">
    <source>
        <dbReference type="ARBA" id="ARBA00022614"/>
    </source>
</evidence>
<protein>
    <submittedName>
        <fullName evidence="10">Disease resistance protein RGA2-like</fullName>
    </submittedName>
</protein>
<dbReference type="Gene3D" id="3.80.10.10">
    <property type="entry name" value="Ribonuclease Inhibitor"/>
    <property type="match status" value="1"/>
</dbReference>
<dbReference type="Gene3D" id="3.40.50.300">
    <property type="entry name" value="P-loop containing nucleotide triphosphate hydrolases"/>
    <property type="match status" value="1"/>
</dbReference>
<dbReference type="InterPro" id="IPR036388">
    <property type="entry name" value="WH-like_DNA-bd_sf"/>
</dbReference>
<dbReference type="SUPFAM" id="SSF52058">
    <property type="entry name" value="L domain-like"/>
    <property type="match status" value="1"/>
</dbReference>
<dbReference type="GO" id="GO:0043531">
    <property type="term" value="F:ADP binding"/>
    <property type="evidence" value="ECO:0007669"/>
    <property type="project" value="InterPro"/>
</dbReference>
<evidence type="ECO:0000259" key="6">
    <source>
        <dbReference type="Pfam" id="PF00931"/>
    </source>
</evidence>
<dbReference type="RefSeq" id="XP_020099299.1">
    <property type="nucleotide sequence ID" value="XM_020243710.1"/>
</dbReference>
<dbReference type="Gene3D" id="1.10.10.10">
    <property type="entry name" value="Winged helix-like DNA-binding domain superfamily/Winged helix DNA-binding domain"/>
    <property type="match status" value="1"/>
</dbReference>
<evidence type="ECO:0000259" key="7">
    <source>
        <dbReference type="Pfam" id="PF18052"/>
    </source>
</evidence>
<comment type="similarity">
    <text evidence="1">Belongs to the disease resistance NB-LRR family.</text>
</comment>
<dbReference type="PRINTS" id="PR00364">
    <property type="entry name" value="DISEASERSIST"/>
</dbReference>
<organism evidence="9 10">
    <name type="scientific">Ananas comosus</name>
    <name type="common">Pineapple</name>
    <name type="synonym">Ananas ananas</name>
    <dbReference type="NCBI Taxonomy" id="4615"/>
    <lineage>
        <taxon>Eukaryota</taxon>
        <taxon>Viridiplantae</taxon>
        <taxon>Streptophyta</taxon>
        <taxon>Embryophyta</taxon>
        <taxon>Tracheophyta</taxon>
        <taxon>Spermatophyta</taxon>
        <taxon>Magnoliopsida</taxon>
        <taxon>Liliopsida</taxon>
        <taxon>Poales</taxon>
        <taxon>Bromeliaceae</taxon>
        <taxon>Bromelioideae</taxon>
        <taxon>Ananas</taxon>
    </lineage>
</organism>
<dbReference type="AlphaFoldDB" id="A0A6P5FTL6"/>
<dbReference type="Pfam" id="PF18052">
    <property type="entry name" value="Rx_N"/>
    <property type="match status" value="1"/>
</dbReference>
<dbReference type="FunFam" id="3.40.50.300:FF:001091">
    <property type="entry name" value="Probable disease resistance protein At1g61300"/>
    <property type="match status" value="1"/>
</dbReference>